<accession>A0ABN9PSA3</accession>
<name>A0ABN9PSA3_9DINO</name>
<dbReference type="Proteomes" id="UP001189429">
    <property type="component" value="Unassembled WGS sequence"/>
</dbReference>
<comment type="caution">
    <text evidence="2">The sequence shown here is derived from an EMBL/GenBank/DDBJ whole genome shotgun (WGS) entry which is preliminary data.</text>
</comment>
<feature type="compositionally biased region" description="Low complexity" evidence="1">
    <location>
        <begin position="16"/>
        <end position="26"/>
    </location>
</feature>
<keyword evidence="3" id="KW-1185">Reference proteome</keyword>
<sequence>MAWGGRPPKDGDGDGPSRLGSGASLLRRASSASKSLQAAVWPRSLSCVPAEERGLSGDSEQSSLSGRWGELVLLDDKKVSIDDQDVAIVIVFPKAIAEGGTIDPLERIEDPIGMCARIFDRGSGRETGEELSREYGSFDDLLGKRSASAGLYHQVVRSKLLWVFERIGLHASTFDSIDGDEVFFKLTLPHDGTVIK</sequence>
<feature type="region of interest" description="Disordered" evidence="1">
    <location>
        <begin position="1"/>
        <end position="26"/>
    </location>
</feature>
<feature type="non-terminal residue" evidence="2">
    <location>
        <position position="196"/>
    </location>
</feature>
<reference evidence="2" key="1">
    <citation type="submission" date="2023-10" db="EMBL/GenBank/DDBJ databases">
        <authorList>
            <person name="Chen Y."/>
            <person name="Shah S."/>
            <person name="Dougan E. K."/>
            <person name="Thang M."/>
            <person name="Chan C."/>
        </authorList>
    </citation>
    <scope>NUCLEOTIDE SEQUENCE [LARGE SCALE GENOMIC DNA]</scope>
</reference>
<organism evidence="2 3">
    <name type="scientific">Prorocentrum cordatum</name>
    <dbReference type="NCBI Taxonomy" id="2364126"/>
    <lineage>
        <taxon>Eukaryota</taxon>
        <taxon>Sar</taxon>
        <taxon>Alveolata</taxon>
        <taxon>Dinophyceae</taxon>
        <taxon>Prorocentrales</taxon>
        <taxon>Prorocentraceae</taxon>
        <taxon>Prorocentrum</taxon>
    </lineage>
</organism>
<dbReference type="EMBL" id="CAUYUJ010000943">
    <property type="protein sequence ID" value="CAK0793332.1"/>
    <property type="molecule type" value="Genomic_DNA"/>
</dbReference>
<evidence type="ECO:0000313" key="2">
    <source>
        <dbReference type="EMBL" id="CAK0793332.1"/>
    </source>
</evidence>
<evidence type="ECO:0000256" key="1">
    <source>
        <dbReference type="SAM" id="MobiDB-lite"/>
    </source>
</evidence>
<proteinExistence type="predicted"/>
<gene>
    <name evidence="2" type="ORF">PCOR1329_LOCUS3665</name>
</gene>
<protein>
    <submittedName>
        <fullName evidence="2">Uncharacterized protein</fullName>
    </submittedName>
</protein>
<evidence type="ECO:0000313" key="3">
    <source>
        <dbReference type="Proteomes" id="UP001189429"/>
    </source>
</evidence>